<evidence type="ECO:0000256" key="3">
    <source>
        <dbReference type="ARBA" id="ARBA00003848"/>
    </source>
</evidence>
<evidence type="ECO:0000256" key="9">
    <source>
        <dbReference type="ARBA" id="ARBA00022977"/>
    </source>
</evidence>
<organism evidence="11 12">
    <name type="scientific">Kytococcus schroeteri</name>
    <dbReference type="NCBI Taxonomy" id="138300"/>
    <lineage>
        <taxon>Bacteria</taxon>
        <taxon>Bacillati</taxon>
        <taxon>Actinomycetota</taxon>
        <taxon>Actinomycetes</taxon>
        <taxon>Micrococcales</taxon>
        <taxon>Kytococcaceae</taxon>
        <taxon>Kytococcus</taxon>
    </lineage>
</organism>
<evidence type="ECO:0000256" key="2">
    <source>
        <dbReference type="ARBA" id="ARBA00000565"/>
    </source>
</evidence>
<dbReference type="InterPro" id="IPR004399">
    <property type="entry name" value="HMP/HMP-P_kinase_dom"/>
</dbReference>
<dbReference type="GO" id="GO:0005524">
    <property type="term" value="F:ATP binding"/>
    <property type="evidence" value="ECO:0007669"/>
    <property type="project" value="UniProtKB-KW"/>
</dbReference>
<comment type="function">
    <text evidence="3">Catalyzes the phosphorylation of hydroxymethylpyrimidine phosphate (HMP-P) to HMP-PP, and of HMP to HMP-P.</text>
</comment>
<gene>
    <name evidence="11" type="primary">thiD</name>
    <name evidence="11" type="ORF">CYJ76_06025</name>
</gene>
<proteinExistence type="predicted"/>
<dbReference type="Proteomes" id="UP000234206">
    <property type="component" value="Unassembled WGS sequence"/>
</dbReference>
<evidence type="ECO:0000256" key="4">
    <source>
        <dbReference type="ARBA" id="ARBA00004769"/>
    </source>
</evidence>
<dbReference type="GO" id="GO:0008972">
    <property type="term" value="F:phosphomethylpyrimidine kinase activity"/>
    <property type="evidence" value="ECO:0007669"/>
    <property type="project" value="UniProtKB-EC"/>
</dbReference>
<keyword evidence="5" id="KW-0808">Transferase</keyword>
<dbReference type="UniPathway" id="UPA00060">
    <property type="reaction ID" value="UER00138"/>
</dbReference>
<dbReference type="AlphaFoldDB" id="A0A2I1PB00"/>
<reference evidence="11 12" key="1">
    <citation type="submission" date="2017-12" db="EMBL/GenBank/DDBJ databases">
        <title>Phylogenetic diversity of female urinary microbiome.</title>
        <authorList>
            <person name="Thomas-White K."/>
            <person name="Wolfe A.J."/>
        </authorList>
    </citation>
    <scope>NUCLEOTIDE SEQUENCE [LARGE SCALE GENOMIC DNA]</scope>
    <source>
        <strain evidence="11 12">UMB1298</strain>
    </source>
</reference>
<accession>A0A2I1PB00</accession>
<comment type="pathway">
    <text evidence="4">Cofactor biosynthesis; thiamine diphosphate biosynthesis; 4-amino-2-methyl-5-diphosphomethylpyrimidine from 5-amino-1-(5-phospho-D-ribosyl)imidazole: step 3/3.</text>
</comment>
<dbReference type="CDD" id="cd01169">
    <property type="entry name" value="HMPP_kinase"/>
    <property type="match status" value="1"/>
</dbReference>
<keyword evidence="7 11" id="KW-0418">Kinase</keyword>
<keyword evidence="6" id="KW-0547">Nucleotide-binding</keyword>
<dbReference type="EMBL" id="PKIZ01000009">
    <property type="protein sequence ID" value="PKZ41798.1"/>
    <property type="molecule type" value="Genomic_DNA"/>
</dbReference>
<evidence type="ECO:0000313" key="11">
    <source>
        <dbReference type="EMBL" id="PKZ41798.1"/>
    </source>
</evidence>
<dbReference type="GO" id="GO:0009228">
    <property type="term" value="P:thiamine biosynthetic process"/>
    <property type="evidence" value="ECO:0007669"/>
    <property type="project" value="UniProtKB-KW"/>
</dbReference>
<name>A0A2I1PB00_9MICO</name>
<evidence type="ECO:0000256" key="8">
    <source>
        <dbReference type="ARBA" id="ARBA00022840"/>
    </source>
</evidence>
<dbReference type="OrthoDB" id="34166at2"/>
<dbReference type="Pfam" id="PF08543">
    <property type="entry name" value="Phos_pyr_kin"/>
    <property type="match status" value="1"/>
</dbReference>
<evidence type="ECO:0000256" key="1">
    <source>
        <dbReference type="ARBA" id="ARBA00000151"/>
    </source>
</evidence>
<evidence type="ECO:0000256" key="5">
    <source>
        <dbReference type="ARBA" id="ARBA00022679"/>
    </source>
</evidence>
<dbReference type="GO" id="GO:0008902">
    <property type="term" value="F:hydroxymethylpyrimidine kinase activity"/>
    <property type="evidence" value="ECO:0007669"/>
    <property type="project" value="UniProtKB-EC"/>
</dbReference>
<keyword evidence="12" id="KW-1185">Reference proteome</keyword>
<evidence type="ECO:0000256" key="7">
    <source>
        <dbReference type="ARBA" id="ARBA00022777"/>
    </source>
</evidence>
<feature type="domain" description="Pyridoxamine kinase/Phosphomethylpyrimidine kinase" evidence="10">
    <location>
        <begin position="11"/>
        <end position="256"/>
    </location>
</feature>
<evidence type="ECO:0000313" key="12">
    <source>
        <dbReference type="Proteomes" id="UP000234206"/>
    </source>
</evidence>
<dbReference type="Gene3D" id="3.40.1190.20">
    <property type="match status" value="1"/>
</dbReference>
<dbReference type="GO" id="GO:0005829">
    <property type="term" value="C:cytosol"/>
    <property type="evidence" value="ECO:0007669"/>
    <property type="project" value="TreeGrafter"/>
</dbReference>
<sequence length="263" mass="26437">MPVVLTVAGSDPSGGAGVQADLKTFSALGAYGCAVLTSLTAQSTRGVTGIHPVPAGFVTDQLATLLEDVRVDAVKIGMLGTASVADAVADVVRRLDCPVVLDPVMVSTAGSRLLDADAVEAVRRLVAMVDLVTPNGPEAGVLAGAEPPRDLAGQRAMAAALHERLGARVLLKGGHVDGAASTDVLAGPGGAEEFTAPRVATRNTHGTGCTLSSAVAALRPQRAGWTDAVADAKAYLTAALEHADALDVGAGPGPVHHFHALWG</sequence>
<evidence type="ECO:0000256" key="6">
    <source>
        <dbReference type="ARBA" id="ARBA00022741"/>
    </source>
</evidence>
<dbReference type="GO" id="GO:0009229">
    <property type="term" value="P:thiamine diphosphate biosynthetic process"/>
    <property type="evidence" value="ECO:0007669"/>
    <property type="project" value="UniProtKB-UniPathway"/>
</dbReference>
<comment type="catalytic activity">
    <reaction evidence="1">
        <text>4-amino-5-hydroxymethyl-2-methylpyrimidine + ATP = 4-amino-2-methyl-5-(phosphooxymethyl)pyrimidine + ADP + H(+)</text>
        <dbReference type="Rhea" id="RHEA:23096"/>
        <dbReference type="ChEBI" id="CHEBI:15378"/>
        <dbReference type="ChEBI" id="CHEBI:16892"/>
        <dbReference type="ChEBI" id="CHEBI:30616"/>
        <dbReference type="ChEBI" id="CHEBI:58354"/>
        <dbReference type="ChEBI" id="CHEBI:456216"/>
        <dbReference type="EC" id="2.7.1.49"/>
    </reaction>
</comment>
<dbReference type="PANTHER" id="PTHR20858">
    <property type="entry name" value="PHOSPHOMETHYLPYRIMIDINE KINASE"/>
    <property type="match status" value="1"/>
</dbReference>
<comment type="caution">
    <text evidence="11">The sequence shown here is derived from an EMBL/GenBank/DDBJ whole genome shotgun (WGS) entry which is preliminary data.</text>
</comment>
<dbReference type="SUPFAM" id="SSF53613">
    <property type="entry name" value="Ribokinase-like"/>
    <property type="match status" value="1"/>
</dbReference>
<dbReference type="InterPro" id="IPR013749">
    <property type="entry name" value="PM/HMP-P_kinase-1"/>
</dbReference>
<protein>
    <submittedName>
        <fullName evidence="11">Bifunctional hydroxymethylpyrimidine kinase/phosphomethylpyrimidine kinase</fullName>
    </submittedName>
</protein>
<dbReference type="InterPro" id="IPR029056">
    <property type="entry name" value="Ribokinase-like"/>
</dbReference>
<dbReference type="NCBIfam" id="TIGR00097">
    <property type="entry name" value="HMP-P_kinase"/>
    <property type="match status" value="1"/>
</dbReference>
<evidence type="ECO:0000259" key="10">
    <source>
        <dbReference type="Pfam" id="PF08543"/>
    </source>
</evidence>
<comment type="catalytic activity">
    <reaction evidence="2">
        <text>4-amino-2-methyl-5-(phosphooxymethyl)pyrimidine + ATP = 4-amino-2-methyl-5-(diphosphooxymethyl)pyrimidine + ADP</text>
        <dbReference type="Rhea" id="RHEA:19893"/>
        <dbReference type="ChEBI" id="CHEBI:30616"/>
        <dbReference type="ChEBI" id="CHEBI:57841"/>
        <dbReference type="ChEBI" id="CHEBI:58354"/>
        <dbReference type="ChEBI" id="CHEBI:456216"/>
        <dbReference type="EC" id="2.7.4.7"/>
    </reaction>
</comment>
<dbReference type="PANTHER" id="PTHR20858:SF17">
    <property type="entry name" value="HYDROXYMETHYLPYRIMIDINE_PHOSPHOMETHYLPYRIMIDINE KINASE THI20-RELATED"/>
    <property type="match status" value="1"/>
</dbReference>
<keyword evidence="9" id="KW-0784">Thiamine biosynthesis</keyword>
<keyword evidence="8" id="KW-0067">ATP-binding</keyword>
<dbReference type="FunFam" id="3.40.1190.20:FF:000003">
    <property type="entry name" value="Phosphomethylpyrimidine kinase ThiD"/>
    <property type="match status" value="1"/>
</dbReference>